<proteinExistence type="predicted"/>
<evidence type="ECO:0000256" key="8">
    <source>
        <dbReference type="ARBA" id="ARBA00022968"/>
    </source>
</evidence>
<dbReference type="InterPro" id="IPR043538">
    <property type="entry name" value="XYLT"/>
</dbReference>
<reference evidence="15 16" key="1">
    <citation type="submission" date="2021-05" db="EMBL/GenBank/DDBJ databases">
        <authorList>
            <person name="Zhang Z.D."/>
            <person name="Osman G."/>
        </authorList>
    </citation>
    <scope>NUCLEOTIDE SEQUENCE [LARGE SCALE GENOMIC DNA]</scope>
    <source>
        <strain evidence="15 16">KCTC 32217</strain>
    </source>
</reference>
<evidence type="ECO:0000256" key="9">
    <source>
        <dbReference type="ARBA" id="ARBA00022989"/>
    </source>
</evidence>
<keyword evidence="3" id="KW-0328">Glycosyltransferase</keyword>
<evidence type="ECO:0000256" key="12">
    <source>
        <dbReference type="ARBA" id="ARBA00023157"/>
    </source>
</evidence>
<gene>
    <name evidence="15" type="ORF">KI659_02415</name>
</gene>
<keyword evidence="16" id="KW-1185">Reference proteome</keyword>
<dbReference type="GO" id="GO:0050650">
    <property type="term" value="P:chondroitin sulfate proteoglycan biosynthetic process"/>
    <property type="evidence" value="ECO:0007669"/>
    <property type="project" value="TreeGrafter"/>
</dbReference>
<evidence type="ECO:0000256" key="2">
    <source>
        <dbReference type="ARBA" id="ARBA00004648"/>
    </source>
</evidence>
<evidence type="ECO:0000256" key="14">
    <source>
        <dbReference type="ARBA" id="ARBA00042865"/>
    </source>
</evidence>
<dbReference type="PANTHER" id="PTHR46025">
    <property type="entry name" value="XYLOSYLTRANSFERASE OXT"/>
    <property type="match status" value="1"/>
</dbReference>
<dbReference type="Pfam" id="PF02485">
    <property type="entry name" value="Branch"/>
    <property type="match status" value="1"/>
</dbReference>
<keyword evidence="7" id="KW-0256">Endoplasmic reticulum</keyword>
<organism evidence="15 16">
    <name type="scientific">Litoribacter ruber</name>
    <dbReference type="NCBI Taxonomy" id="702568"/>
    <lineage>
        <taxon>Bacteria</taxon>
        <taxon>Pseudomonadati</taxon>
        <taxon>Bacteroidota</taxon>
        <taxon>Cytophagia</taxon>
        <taxon>Cytophagales</taxon>
        <taxon>Cyclobacteriaceae</taxon>
        <taxon>Litoribacter</taxon>
    </lineage>
</organism>
<sequence length="314" mass="36820">MNKIIYFIIAHRNPAQVERLIRKLEGPDTVFYVHLDIRSDMGEYRYLESDGVRFISNRVACVWADYAFVQAVLNLAEVALADGQQGMMVLLSGQDYPLRPAEEIRGFFLRHMDKNFITCMPLEEAWPEFSCYRRRETYKVNFSDKRADFAFFKGIDLMLINCLLKGRVGLDIFKLIFKKRVEPFRLYGGSAWWAINTKTFEKILRFMEMRGEEMKEYFQYTYCADEEFFQSLLMEILNGDTSSILPSVTYVNWTRPNCELPVTFGAGDLEELKEKASDFLFARKFVMDQYGEILEGIDRDLLVCERITTEENTD</sequence>
<evidence type="ECO:0000256" key="5">
    <source>
        <dbReference type="ARBA" id="ARBA00022692"/>
    </source>
</evidence>
<keyword evidence="9" id="KW-1133">Transmembrane helix</keyword>
<dbReference type="GO" id="GO:0016020">
    <property type="term" value="C:membrane"/>
    <property type="evidence" value="ECO:0007669"/>
    <property type="project" value="InterPro"/>
</dbReference>
<evidence type="ECO:0000256" key="3">
    <source>
        <dbReference type="ARBA" id="ARBA00022676"/>
    </source>
</evidence>
<dbReference type="RefSeq" id="WP_213943740.1">
    <property type="nucleotide sequence ID" value="NZ_JAHCMY010000001.1"/>
</dbReference>
<dbReference type="Proteomes" id="UP001319104">
    <property type="component" value="Unassembled WGS sequence"/>
</dbReference>
<dbReference type="InterPro" id="IPR003406">
    <property type="entry name" value="Glyco_trans_14"/>
</dbReference>
<comment type="caution">
    <text evidence="15">The sequence shown here is derived from an EMBL/GenBank/DDBJ whole genome shotgun (WGS) entry which is preliminary data.</text>
</comment>
<name>A0AAP2G2Y9_9BACT</name>
<keyword evidence="13" id="KW-0325">Glycoprotein</keyword>
<evidence type="ECO:0000256" key="1">
    <source>
        <dbReference type="ARBA" id="ARBA00004323"/>
    </source>
</evidence>
<evidence type="ECO:0000313" key="16">
    <source>
        <dbReference type="Proteomes" id="UP001319104"/>
    </source>
</evidence>
<protein>
    <recommendedName>
        <fullName evidence="14">Peptide O-xylosyltransferase</fullName>
    </recommendedName>
</protein>
<evidence type="ECO:0000256" key="4">
    <source>
        <dbReference type="ARBA" id="ARBA00022679"/>
    </source>
</evidence>
<keyword evidence="4" id="KW-0808">Transferase</keyword>
<evidence type="ECO:0000256" key="7">
    <source>
        <dbReference type="ARBA" id="ARBA00022824"/>
    </source>
</evidence>
<keyword evidence="12" id="KW-1015">Disulfide bond</keyword>
<evidence type="ECO:0000256" key="6">
    <source>
        <dbReference type="ARBA" id="ARBA00022723"/>
    </source>
</evidence>
<evidence type="ECO:0000256" key="13">
    <source>
        <dbReference type="ARBA" id="ARBA00023180"/>
    </source>
</evidence>
<dbReference type="GO" id="GO:0046872">
    <property type="term" value="F:metal ion binding"/>
    <property type="evidence" value="ECO:0007669"/>
    <property type="project" value="UniProtKB-KW"/>
</dbReference>
<keyword evidence="8" id="KW-0735">Signal-anchor</keyword>
<dbReference type="GO" id="GO:0015012">
    <property type="term" value="P:heparan sulfate proteoglycan biosynthetic process"/>
    <property type="evidence" value="ECO:0007669"/>
    <property type="project" value="TreeGrafter"/>
</dbReference>
<keyword evidence="5" id="KW-0812">Transmembrane</keyword>
<dbReference type="EMBL" id="JAHCMY010000001">
    <property type="protein sequence ID" value="MBS9522860.1"/>
    <property type="molecule type" value="Genomic_DNA"/>
</dbReference>
<keyword evidence="11" id="KW-0472">Membrane</keyword>
<evidence type="ECO:0000256" key="10">
    <source>
        <dbReference type="ARBA" id="ARBA00023034"/>
    </source>
</evidence>
<dbReference type="GO" id="GO:0030158">
    <property type="term" value="F:protein xylosyltransferase activity"/>
    <property type="evidence" value="ECO:0007669"/>
    <property type="project" value="InterPro"/>
</dbReference>
<evidence type="ECO:0000313" key="15">
    <source>
        <dbReference type="EMBL" id="MBS9522860.1"/>
    </source>
</evidence>
<dbReference type="AlphaFoldDB" id="A0AAP2G2Y9"/>
<evidence type="ECO:0000256" key="11">
    <source>
        <dbReference type="ARBA" id="ARBA00023136"/>
    </source>
</evidence>
<dbReference type="PANTHER" id="PTHR46025:SF3">
    <property type="entry name" value="XYLOSYLTRANSFERASE OXT"/>
    <property type="match status" value="1"/>
</dbReference>
<keyword evidence="6" id="KW-0479">Metal-binding</keyword>
<keyword evidence="10" id="KW-0333">Golgi apparatus</keyword>
<comment type="subcellular location">
    <subcellularLocation>
        <location evidence="2">Endoplasmic reticulum membrane</location>
        <topology evidence="2">Single-pass type II membrane protein</topology>
    </subcellularLocation>
    <subcellularLocation>
        <location evidence="1">Golgi apparatus membrane</location>
        <topology evidence="1">Single-pass type II membrane protein</topology>
    </subcellularLocation>
</comment>
<accession>A0AAP2G2Y9</accession>